<gene>
    <name evidence="5" type="ORF">Gilli_0750</name>
</gene>
<dbReference type="eggNOG" id="COG2197">
    <property type="taxonomic scope" value="Bacteria"/>
</dbReference>
<reference evidence="6" key="1">
    <citation type="journal article" date="2012" name="Stand. Genomic Sci.">
        <title>Genome sequence of the Antarctic rhodopsins-containing flavobacterium Gillisia limnaea type strain (R-8282(T)).</title>
        <authorList>
            <person name="Riedel T."/>
            <person name="Held B."/>
            <person name="Nolan M."/>
            <person name="Lucas S."/>
            <person name="Lapidus A."/>
            <person name="Tice H."/>
            <person name="Del Rio T.G."/>
            <person name="Cheng J.F."/>
            <person name="Han C."/>
            <person name="Tapia R."/>
            <person name="Goodwin L.A."/>
            <person name="Pitluck S."/>
            <person name="Liolios K."/>
            <person name="Mavromatis K."/>
            <person name="Pagani I."/>
            <person name="Ivanova N."/>
            <person name="Mikhailova N."/>
            <person name="Pati A."/>
            <person name="Chen A."/>
            <person name="Palaniappan K."/>
            <person name="Land M."/>
            <person name="Rohde M."/>
            <person name="Tindall B.J."/>
            <person name="Detter J.C."/>
            <person name="Goker M."/>
            <person name="Bristow J."/>
            <person name="Eisen J.A."/>
            <person name="Markowitz V."/>
            <person name="Hugenholtz P."/>
            <person name="Kyrpides N.C."/>
            <person name="Klenk H.P."/>
            <person name="Woyke T."/>
        </authorList>
    </citation>
    <scope>NUCLEOTIDE SEQUENCE [LARGE SCALE GENOMIC DNA]</scope>
    <source>
        <strain evidence="6">DSM 15749 / LMG 21470 / R-8282</strain>
    </source>
</reference>
<dbReference type="PROSITE" id="PS00622">
    <property type="entry name" value="HTH_LUXR_1"/>
    <property type="match status" value="1"/>
</dbReference>
<dbReference type="AlphaFoldDB" id="H2BSC9"/>
<dbReference type="PROSITE" id="PS50043">
    <property type="entry name" value="HTH_LUXR_2"/>
    <property type="match status" value="1"/>
</dbReference>
<dbReference type="Pfam" id="PF00196">
    <property type="entry name" value="GerE"/>
    <property type="match status" value="1"/>
</dbReference>
<dbReference type="GO" id="GO:0006355">
    <property type="term" value="P:regulation of DNA-templated transcription"/>
    <property type="evidence" value="ECO:0007669"/>
    <property type="project" value="InterPro"/>
</dbReference>
<keyword evidence="6" id="KW-1185">Reference proteome</keyword>
<protein>
    <submittedName>
        <fullName evidence="5">Transcriptional regulator, LuxR family</fullName>
    </submittedName>
</protein>
<evidence type="ECO:0000313" key="5">
    <source>
        <dbReference type="EMBL" id="EHQ01452.1"/>
    </source>
</evidence>
<evidence type="ECO:0000256" key="1">
    <source>
        <dbReference type="ARBA" id="ARBA00023015"/>
    </source>
</evidence>
<proteinExistence type="predicted"/>
<name>H2BSC9_GILLR</name>
<keyword evidence="1" id="KW-0805">Transcription regulation</keyword>
<dbReference type="GO" id="GO:0003677">
    <property type="term" value="F:DNA binding"/>
    <property type="evidence" value="ECO:0007669"/>
    <property type="project" value="UniProtKB-KW"/>
</dbReference>
<dbReference type="CDD" id="cd06170">
    <property type="entry name" value="LuxR_C_like"/>
    <property type="match status" value="1"/>
</dbReference>
<dbReference type="STRING" id="865937.Gilli_0750"/>
<feature type="domain" description="HTH luxR-type" evidence="4">
    <location>
        <begin position="306"/>
        <end position="371"/>
    </location>
</feature>
<sequence>MFFVDPPGLTVSANGTQILFILPNLSLYNLKGWMCIKINLGMKTEKKHLLIISSQKKLTADLKEGLSVQFVIHAVNSLHTGYSTALKLLPDIILIDQTSLNLKGLRNLGNFRSTHFLKKSHLIIYGEALERTLIEETYNDLVDQTFYTTISTACLCDELLEFVSNGRTLTNYWKDAFLGLFNIMENPVVLLQQENIIAMNDAFKHSFKVHKTDGLKLTDFVHCENKAKVKTSLRNFSKGKHMQANTKTSLRLSNGKIREAKISFSKLDRMIDGQFIMMIHYSENLELSDQVGSKSDLVEKCFEENSIQTTFNFSKREKEIILLLCKGYKTKEISETLFISPKTIEKHRANIIKRTNSDTILESIIYAINHDLINVKVT</sequence>
<evidence type="ECO:0000256" key="3">
    <source>
        <dbReference type="ARBA" id="ARBA00023163"/>
    </source>
</evidence>
<accession>H2BSC9</accession>
<dbReference type="PRINTS" id="PR00038">
    <property type="entry name" value="HTHLUXR"/>
</dbReference>
<dbReference type="EMBL" id="JH594606">
    <property type="protein sequence ID" value="EHQ01452.1"/>
    <property type="molecule type" value="Genomic_DNA"/>
</dbReference>
<organism evidence="5 6">
    <name type="scientific">Gillisia limnaea (strain DSM 15749 / LMG 21470 / R-8282)</name>
    <dbReference type="NCBI Taxonomy" id="865937"/>
    <lineage>
        <taxon>Bacteria</taxon>
        <taxon>Pseudomonadati</taxon>
        <taxon>Bacteroidota</taxon>
        <taxon>Flavobacteriia</taxon>
        <taxon>Flavobacteriales</taxon>
        <taxon>Flavobacteriaceae</taxon>
        <taxon>Gillisia</taxon>
    </lineage>
</organism>
<dbReference type="InterPro" id="IPR036388">
    <property type="entry name" value="WH-like_DNA-bd_sf"/>
</dbReference>
<dbReference type="PANTHER" id="PTHR44688">
    <property type="entry name" value="DNA-BINDING TRANSCRIPTIONAL ACTIVATOR DEVR_DOSR"/>
    <property type="match status" value="1"/>
</dbReference>
<dbReference type="Proteomes" id="UP000003844">
    <property type="component" value="Unassembled WGS sequence"/>
</dbReference>
<keyword evidence="2" id="KW-0238">DNA-binding</keyword>
<keyword evidence="3" id="KW-0804">Transcription</keyword>
<evidence type="ECO:0000313" key="6">
    <source>
        <dbReference type="Proteomes" id="UP000003844"/>
    </source>
</evidence>
<dbReference type="Gene3D" id="1.10.10.10">
    <property type="entry name" value="Winged helix-like DNA-binding domain superfamily/Winged helix DNA-binding domain"/>
    <property type="match status" value="1"/>
</dbReference>
<dbReference type="InterPro" id="IPR000792">
    <property type="entry name" value="Tscrpt_reg_LuxR_C"/>
</dbReference>
<evidence type="ECO:0000259" key="4">
    <source>
        <dbReference type="PROSITE" id="PS50043"/>
    </source>
</evidence>
<dbReference type="InterPro" id="IPR016032">
    <property type="entry name" value="Sig_transdc_resp-reg_C-effctor"/>
</dbReference>
<dbReference type="HOGENOM" id="CLU_798684_0_0_10"/>
<evidence type="ECO:0000256" key="2">
    <source>
        <dbReference type="ARBA" id="ARBA00023125"/>
    </source>
</evidence>
<dbReference type="PANTHER" id="PTHR44688:SF16">
    <property type="entry name" value="DNA-BINDING TRANSCRIPTIONAL ACTIVATOR DEVR_DOSR"/>
    <property type="match status" value="1"/>
</dbReference>
<dbReference type="SUPFAM" id="SSF46894">
    <property type="entry name" value="C-terminal effector domain of the bipartite response regulators"/>
    <property type="match status" value="1"/>
</dbReference>
<dbReference type="SMART" id="SM00421">
    <property type="entry name" value="HTH_LUXR"/>
    <property type="match status" value="1"/>
</dbReference>